<dbReference type="Proteomes" id="UP000008549">
    <property type="component" value="Unassembled WGS sequence"/>
</dbReference>
<dbReference type="GeneID" id="8576604"/>
<reference evidence="2" key="2">
    <citation type="journal article" date="2011" name="PLoS Genet.">
        <title>Caenorhabditis briggsae recombinant inbred line genotypes reveal inter-strain incompatibility and the evolution of recombination.</title>
        <authorList>
            <person name="Ross J.A."/>
            <person name="Koboldt D.C."/>
            <person name="Staisch J.E."/>
            <person name="Chamberlin H.M."/>
            <person name="Gupta B.P."/>
            <person name="Miller R.D."/>
            <person name="Baird S.E."/>
            <person name="Haag E.S."/>
        </authorList>
    </citation>
    <scope>NUCLEOTIDE SEQUENCE</scope>
    <source>
        <strain evidence="2">AF16</strain>
    </source>
</reference>
<evidence type="ECO:0000313" key="4">
    <source>
        <dbReference type="Proteomes" id="UP000008549"/>
    </source>
</evidence>
<dbReference type="GeneID" id="8576613"/>
<evidence type="ECO:0000313" key="6">
    <source>
        <dbReference type="WormBase" id="CBG18475"/>
    </source>
</evidence>
<dbReference type="WormBase" id="CBG18475">
    <property type="protein sequence ID" value="CBP10878"/>
    <property type="gene ID" value="WBGene00037890"/>
</dbReference>
<dbReference type="WormBase" id="CBG18462">
    <property type="protein sequence ID" value="CBP10878"/>
    <property type="gene ID" value="WBGene00037881"/>
</dbReference>
<keyword evidence="1" id="KW-1133">Transmembrane helix</keyword>
<dbReference type="EMBL" id="HE601532">
    <property type="protein sequence ID" value="CAP35911.1"/>
    <property type="molecule type" value="Genomic_DNA"/>
</dbReference>
<keyword evidence="1" id="KW-0472">Membrane</keyword>
<dbReference type="CTD" id="8576613"/>
<accession>G2J6Y5</accession>
<dbReference type="HOGENOM" id="CLU_189366_0_0_1"/>
<keyword evidence="4" id="KW-1185">Reference proteome</keyword>
<evidence type="ECO:0000313" key="2">
    <source>
        <dbReference type="EMBL" id="CAP35911.1"/>
    </source>
</evidence>
<organism evidence="2">
    <name type="scientific">Caenorhabditis briggsae</name>
    <dbReference type="NCBI Taxonomy" id="6238"/>
    <lineage>
        <taxon>Eukaryota</taxon>
        <taxon>Metazoa</taxon>
        <taxon>Ecdysozoa</taxon>
        <taxon>Nematoda</taxon>
        <taxon>Chromadorea</taxon>
        <taxon>Rhabditida</taxon>
        <taxon>Rhabditina</taxon>
        <taxon>Rhabditomorpha</taxon>
        <taxon>Rhabditoidea</taxon>
        <taxon>Rhabditidae</taxon>
        <taxon>Peloderinae</taxon>
        <taxon>Caenorhabditis</taxon>
    </lineage>
</organism>
<reference evidence="2" key="3">
    <citation type="submission" date="2011-10" db="EMBL/GenBank/DDBJ databases">
        <authorList>
            <consortium name="WormBase Consortium"/>
            <person name="Howe K.L."/>
        </authorList>
    </citation>
    <scope>NUCLEOTIDE SEQUENCE</scope>
    <source>
        <strain evidence="2">AF16</strain>
    </source>
</reference>
<protein>
    <submittedName>
        <fullName evidence="2">Protein CBG18462</fullName>
    </submittedName>
    <submittedName>
        <fullName evidence="3">Protein CBG18475</fullName>
    </submittedName>
</protein>
<evidence type="ECO:0000313" key="3">
    <source>
        <dbReference type="EMBL" id="CAP35920.1"/>
    </source>
</evidence>
<dbReference type="RefSeq" id="XP_002634611.1">
    <property type="nucleotide sequence ID" value="XM_002634565.1"/>
</dbReference>
<evidence type="ECO:0000313" key="5">
    <source>
        <dbReference type="WormBase" id="CBG18462"/>
    </source>
</evidence>
<evidence type="ECO:0000256" key="1">
    <source>
        <dbReference type="SAM" id="Phobius"/>
    </source>
</evidence>
<proteinExistence type="predicted"/>
<gene>
    <name evidence="2 5" type="ORF">CBG18462</name>
    <name evidence="3 6" type="ORF">CBG18475</name>
    <name evidence="2" type="ORF">CBG_18462</name>
    <name evidence="3" type="ORF">CBG_18475</name>
</gene>
<feature type="transmembrane region" description="Helical" evidence="1">
    <location>
        <begin position="41"/>
        <end position="68"/>
    </location>
</feature>
<keyword evidence="1" id="KW-0812">Transmembrane</keyword>
<dbReference type="CTD" id="8576604"/>
<sequence>MAQLNQHSFHKEYPSYLQPETMTREFSKSKIWTSGRIRIEIFFFINFVTFSYFIGPVILADLIVFFFADPIHSFVSHPSFSFRFPISTF</sequence>
<dbReference type="AlphaFoldDB" id="G2J6Y5"/>
<dbReference type="KEGG" id="cbr:CBG_18462"/>
<dbReference type="RefSeq" id="XP_002634620.1">
    <property type="nucleotide sequence ID" value="XM_002634574.1"/>
</dbReference>
<reference evidence="2" key="1">
    <citation type="journal article" date="2003" name="PLoS Biol.">
        <title>The genome sequence of Caenorhabditis briggsae: a platform for comparative genomics.</title>
        <authorList>
            <person name="Stein L.D."/>
            <person name="Bao Z."/>
            <person name="Blasiar D."/>
            <person name="Blumenthal T."/>
            <person name="Brent M.R."/>
            <person name="Chen N."/>
            <person name="Chinwalla A."/>
            <person name="Clarke L."/>
            <person name="Clee C."/>
            <person name="Coghlan A."/>
            <person name="Coulson A."/>
            <person name="D'Eustachio P."/>
            <person name="Fitch D.H."/>
            <person name="Fulton L.A."/>
            <person name="Fulton R.E."/>
            <person name="Griffiths-Jones S."/>
            <person name="Harris T.W."/>
            <person name="Hillier L.W."/>
            <person name="Kamath R."/>
            <person name="Kuwabara P.E."/>
            <person name="Mardis E.R."/>
            <person name="Marra M.A."/>
            <person name="Miner T.L."/>
            <person name="Minx P."/>
            <person name="Mullikin J.C."/>
            <person name="Plumb R.W."/>
            <person name="Rogers J."/>
            <person name="Schein J.E."/>
            <person name="Sohrmann M."/>
            <person name="Spieth J."/>
            <person name="Stajich J.E."/>
            <person name="Wei C."/>
            <person name="Willey D."/>
            <person name="Wilson R.K."/>
            <person name="Durbin R."/>
            <person name="Waterston R.H."/>
        </authorList>
    </citation>
    <scope>NUCLEOTIDE SEQUENCE [LARGE SCALE GENOMIC DNA]</scope>
    <source>
        <strain evidence="2">AF16</strain>
    </source>
</reference>
<name>G2J6Y5_CAEBR</name>
<dbReference type="KEGG" id="cbr:CBG_18475"/>
<dbReference type="EMBL" id="HE601532">
    <property type="protein sequence ID" value="CAP35920.1"/>
    <property type="molecule type" value="Genomic_DNA"/>
</dbReference>